<dbReference type="SMART" id="SM00382">
    <property type="entry name" value="AAA"/>
    <property type="match status" value="1"/>
</dbReference>
<dbReference type="AlphaFoldDB" id="A0A5S4X6Y2"/>
<reference evidence="18 19" key="1">
    <citation type="submission" date="2019-08" db="EMBL/GenBank/DDBJ databases">
        <title>Bradyrhizobium hipponensis sp. nov., a rhizobium isolated from a Lupinus angustifolius root nodule in Tunisia.</title>
        <authorList>
            <person name="Off K."/>
            <person name="Rejili M."/>
            <person name="Mars M."/>
            <person name="Brachmann A."/>
            <person name="Marin M."/>
        </authorList>
    </citation>
    <scope>NUCLEOTIDE SEQUENCE [LARGE SCALE GENOMIC DNA]</scope>
    <source>
        <strain evidence="18 19">CTAW11</strain>
    </source>
</reference>
<evidence type="ECO:0000259" key="17">
    <source>
        <dbReference type="PROSITE" id="PS50893"/>
    </source>
</evidence>
<keyword evidence="9" id="KW-0547">Nucleotide-binding</keyword>
<evidence type="ECO:0000256" key="5">
    <source>
        <dbReference type="ARBA" id="ARBA00022448"/>
    </source>
</evidence>
<dbReference type="InterPro" id="IPR032823">
    <property type="entry name" value="BCA_ABC_TP_C"/>
</dbReference>
<keyword evidence="10 18" id="KW-0067">ATP-binding</keyword>
<keyword evidence="19" id="KW-1185">Reference proteome</keyword>
<evidence type="ECO:0000256" key="13">
    <source>
        <dbReference type="ARBA" id="ARBA00024722"/>
    </source>
</evidence>
<evidence type="ECO:0000256" key="10">
    <source>
        <dbReference type="ARBA" id="ARBA00022840"/>
    </source>
</evidence>
<dbReference type="InterPro" id="IPR017871">
    <property type="entry name" value="ABC_transporter-like_CS"/>
</dbReference>
<feature type="region of interest" description="Disordered" evidence="16">
    <location>
        <begin position="31"/>
        <end position="96"/>
    </location>
</feature>
<sequence length="337" mass="36949">MVDLFSMFRRRPAKRGRPGFARQDITALGDSVGGLVASPVRDAPPIARDQPMQASDPYGVEARPRTRQPAAQPPKAKSSARPAAKSNGTGGPQLLKRPGFLAVHSVEKSFGSRQVVRGVSIYVRRGEAVGLLGPNGAGKTTVFYMITGLIKADRGAIELDGHDVTKLPMYQRARLGIGYLPQEASIFRGLTVEQNIRAVLEVVEPSRKKREQQLDSLLDEFNITRLRKSPSIALSGGERRRVEIARALATRPNYMLLDEPFAGIDPIAVGDIQDLVRHLTNRGIGVLITDHNVRETLGLTDRAYIVYAGEILTEGSPDEIVADPDVRRLYLGEEFRL</sequence>
<comment type="function">
    <text evidence="14">Part of the ABC transporter complex LptBFG involved in the translocation of lipopolysaccharide (LPS) from the inner membrane to the outer membrane. Probably responsible for energy coupling to the transport system.</text>
</comment>
<evidence type="ECO:0000256" key="14">
    <source>
        <dbReference type="ARBA" id="ARBA00024818"/>
    </source>
</evidence>
<keyword evidence="8" id="KW-0997">Cell inner membrane</keyword>
<keyword evidence="6" id="KW-1003">Cell membrane</keyword>
<feature type="domain" description="ABC transporter" evidence="17">
    <location>
        <begin position="101"/>
        <end position="333"/>
    </location>
</feature>
<evidence type="ECO:0000256" key="7">
    <source>
        <dbReference type="ARBA" id="ARBA00022490"/>
    </source>
</evidence>
<dbReference type="EMBL" id="VSSR01000003">
    <property type="protein sequence ID" value="TYL88197.1"/>
    <property type="molecule type" value="Genomic_DNA"/>
</dbReference>
<dbReference type="GO" id="GO:0005737">
    <property type="term" value="C:cytoplasm"/>
    <property type="evidence" value="ECO:0007669"/>
    <property type="project" value="UniProtKB-SubCell"/>
</dbReference>
<dbReference type="SUPFAM" id="SSF52540">
    <property type="entry name" value="P-loop containing nucleoside triphosphate hydrolases"/>
    <property type="match status" value="1"/>
</dbReference>
<dbReference type="OrthoDB" id="9776369at2"/>
<evidence type="ECO:0000313" key="19">
    <source>
        <dbReference type="Proteomes" id="UP000324853"/>
    </source>
</evidence>
<dbReference type="GO" id="GO:0043190">
    <property type="term" value="C:ATP-binding cassette (ABC) transporter complex"/>
    <property type="evidence" value="ECO:0007669"/>
    <property type="project" value="InterPro"/>
</dbReference>
<dbReference type="InterPro" id="IPR003593">
    <property type="entry name" value="AAA+_ATPase"/>
</dbReference>
<evidence type="ECO:0000256" key="2">
    <source>
        <dbReference type="ARBA" id="ARBA00004515"/>
    </source>
</evidence>
<dbReference type="InterPro" id="IPR051120">
    <property type="entry name" value="ABC_AA/LPS_Transport"/>
</dbReference>
<dbReference type="GO" id="GO:0005524">
    <property type="term" value="F:ATP binding"/>
    <property type="evidence" value="ECO:0007669"/>
    <property type="project" value="UniProtKB-KW"/>
</dbReference>
<dbReference type="CDD" id="cd03218">
    <property type="entry name" value="ABC_YhbG"/>
    <property type="match status" value="1"/>
</dbReference>
<dbReference type="PROSITE" id="PS50893">
    <property type="entry name" value="ABC_TRANSPORTER_2"/>
    <property type="match status" value="1"/>
</dbReference>
<dbReference type="InterPro" id="IPR003439">
    <property type="entry name" value="ABC_transporter-like_ATP-bd"/>
</dbReference>
<dbReference type="NCBIfam" id="TIGR04406">
    <property type="entry name" value="LPS_export_lptB"/>
    <property type="match status" value="1"/>
</dbReference>
<evidence type="ECO:0000256" key="1">
    <source>
        <dbReference type="ARBA" id="ARBA00004496"/>
    </source>
</evidence>
<comment type="subunit">
    <text evidence="15">Component of the lipopolysaccharide transport and assembly complex. The LptBFG transporter is composed of two ATP-binding proteins (LptB) and two transmembrane proteins (LptF and LptG).</text>
</comment>
<evidence type="ECO:0000313" key="18">
    <source>
        <dbReference type="EMBL" id="TYL88197.1"/>
    </source>
</evidence>
<accession>A0A5S4X6Y2</accession>
<comment type="subcellular location">
    <subcellularLocation>
        <location evidence="2">Cell inner membrane</location>
        <topology evidence="2">Peripheral membrane protein</topology>
        <orientation evidence="2">Cytoplasmic side</orientation>
    </subcellularLocation>
    <subcellularLocation>
        <location evidence="1">Cytoplasm</location>
    </subcellularLocation>
</comment>
<protein>
    <recommendedName>
        <fullName evidence="4">Lipopolysaccharide export system ATP-binding protein LptB</fullName>
    </recommendedName>
</protein>
<dbReference type="PANTHER" id="PTHR45772">
    <property type="entry name" value="CONSERVED COMPONENT OF ABC TRANSPORTER FOR NATURAL AMINO ACIDS-RELATED"/>
    <property type="match status" value="1"/>
</dbReference>
<dbReference type="RefSeq" id="WP_148749035.1">
    <property type="nucleotide sequence ID" value="NZ_VSSR01000003.1"/>
</dbReference>
<gene>
    <name evidence="18" type="primary">lptB</name>
    <name evidence="18" type="ORF">FXB38_01600</name>
</gene>
<evidence type="ECO:0000256" key="3">
    <source>
        <dbReference type="ARBA" id="ARBA00010865"/>
    </source>
</evidence>
<comment type="caution">
    <text evidence="18">The sequence shown here is derived from an EMBL/GenBank/DDBJ whole genome shotgun (WGS) entry which is preliminary data.</text>
</comment>
<keyword evidence="12" id="KW-0472">Membrane</keyword>
<keyword evidence="5" id="KW-0813">Transport</keyword>
<comment type="similarity">
    <text evidence="3">Belongs to the ABC transporter superfamily. Outer membrane lipopolysaccharide export (TC 1.B.42) family.</text>
</comment>
<evidence type="ECO:0000256" key="12">
    <source>
        <dbReference type="ARBA" id="ARBA00023136"/>
    </source>
</evidence>
<evidence type="ECO:0000256" key="4">
    <source>
        <dbReference type="ARBA" id="ARBA00017803"/>
    </source>
</evidence>
<dbReference type="InterPro" id="IPR027417">
    <property type="entry name" value="P-loop_NTPase"/>
</dbReference>
<evidence type="ECO:0000256" key="15">
    <source>
        <dbReference type="ARBA" id="ARBA00026081"/>
    </source>
</evidence>
<dbReference type="PANTHER" id="PTHR45772:SF10">
    <property type="entry name" value="LIPOPOLYSACCHARIDE EXPORT SYSTEM ATP-BINDING PROTEIN LPTB"/>
    <property type="match status" value="1"/>
</dbReference>
<keyword evidence="7" id="KW-0963">Cytoplasm</keyword>
<dbReference type="GO" id="GO:0016887">
    <property type="term" value="F:ATP hydrolysis activity"/>
    <property type="evidence" value="ECO:0007669"/>
    <property type="project" value="InterPro"/>
</dbReference>
<evidence type="ECO:0000256" key="6">
    <source>
        <dbReference type="ARBA" id="ARBA00022475"/>
    </source>
</evidence>
<evidence type="ECO:0000256" key="8">
    <source>
        <dbReference type="ARBA" id="ARBA00022519"/>
    </source>
</evidence>
<dbReference type="InterPro" id="IPR030921">
    <property type="entry name" value="LPS_export_LptB"/>
</dbReference>
<evidence type="ECO:0000256" key="9">
    <source>
        <dbReference type="ARBA" id="ARBA00022741"/>
    </source>
</evidence>
<comment type="function">
    <text evidence="13">Involved in beta-(1--&gt;2)glucan export. Transmembrane domains (TMD) form a pore in the inner membrane and the ATP-binding domain (NBD) is responsible for energy generation.</text>
</comment>
<dbReference type="Pfam" id="PF12399">
    <property type="entry name" value="BCA_ABC_TP_C"/>
    <property type="match status" value="1"/>
</dbReference>
<evidence type="ECO:0000256" key="16">
    <source>
        <dbReference type="SAM" id="MobiDB-lite"/>
    </source>
</evidence>
<evidence type="ECO:0000256" key="11">
    <source>
        <dbReference type="ARBA" id="ARBA00022967"/>
    </source>
</evidence>
<proteinExistence type="inferred from homology"/>
<dbReference type="PROSITE" id="PS00211">
    <property type="entry name" value="ABC_TRANSPORTER_1"/>
    <property type="match status" value="1"/>
</dbReference>
<name>A0A5S4X6Y2_9BRAD</name>
<dbReference type="GO" id="GO:0055085">
    <property type="term" value="P:transmembrane transport"/>
    <property type="evidence" value="ECO:0007669"/>
    <property type="project" value="InterPro"/>
</dbReference>
<keyword evidence="11" id="KW-1278">Translocase</keyword>
<organism evidence="18 19">
    <name type="scientific">Bradyrhizobium cytisi</name>
    <dbReference type="NCBI Taxonomy" id="515489"/>
    <lineage>
        <taxon>Bacteria</taxon>
        <taxon>Pseudomonadati</taxon>
        <taxon>Pseudomonadota</taxon>
        <taxon>Alphaproteobacteria</taxon>
        <taxon>Hyphomicrobiales</taxon>
        <taxon>Nitrobacteraceae</taxon>
        <taxon>Bradyrhizobium</taxon>
    </lineage>
</organism>
<dbReference type="Gene3D" id="3.40.50.300">
    <property type="entry name" value="P-loop containing nucleotide triphosphate hydrolases"/>
    <property type="match status" value="1"/>
</dbReference>
<dbReference type="Pfam" id="PF00005">
    <property type="entry name" value="ABC_tran"/>
    <property type="match status" value="1"/>
</dbReference>
<feature type="compositionally biased region" description="Low complexity" evidence="16">
    <location>
        <begin position="67"/>
        <end position="86"/>
    </location>
</feature>
<dbReference type="FunFam" id="3.40.50.300:FF:000151">
    <property type="entry name" value="Lipopolysaccharide ABC transporter ATP-binding protein"/>
    <property type="match status" value="1"/>
</dbReference>
<dbReference type="Proteomes" id="UP000324853">
    <property type="component" value="Unassembled WGS sequence"/>
</dbReference>